<evidence type="ECO:0000256" key="2">
    <source>
        <dbReference type="SAM" id="Coils"/>
    </source>
</evidence>
<gene>
    <name evidence="5" type="ORF">RM425_06605</name>
</gene>
<feature type="repeat" description="TPR" evidence="1">
    <location>
        <begin position="148"/>
        <end position="181"/>
    </location>
</feature>
<keyword evidence="1" id="KW-0802">TPR repeat</keyword>
<dbReference type="Proteomes" id="UP001183222">
    <property type="component" value="Unassembled WGS sequence"/>
</dbReference>
<feature type="region of interest" description="Disordered" evidence="3">
    <location>
        <begin position="48"/>
        <end position="67"/>
    </location>
</feature>
<dbReference type="RefSeq" id="WP_311344387.1">
    <property type="nucleotide sequence ID" value="NZ_JAVREI010000002.1"/>
</dbReference>
<evidence type="ECO:0000313" key="5">
    <source>
        <dbReference type="EMBL" id="MDT0275571.1"/>
    </source>
</evidence>
<evidence type="ECO:0000313" key="6">
    <source>
        <dbReference type="Proteomes" id="UP001183222"/>
    </source>
</evidence>
<evidence type="ECO:0000256" key="1">
    <source>
        <dbReference type="PROSITE-ProRule" id="PRU00339"/>
    </source>
</evidence>
<feature type="coiled-coil region" evidence="2">
    <location>
        <begin position="3"/>
        <end position="30"/>
    </location>
</feature>
<reference evidence="6" key="1">
    <citation type="submission" date="2023-07" db="EMBL/GenBank/DDBJ databases">
        <title>30 novel species of actinomycetes from the DSMZ collection.</title>
        <authorList>
            <person name="Nouioui I."/>
        </authorList>
    </citation>
    <scope>NUCLEOTIDE SEQUENCE [LARGE SCALE GENOMIC DNA]</scope>
    <source>
        <strain evidence="6">DSM 46792</strain>
    </source>
</reference>
<organism evidence="5 6">
    <name type="scientific">Blastococcus goldschmidtiae</name>
    <dbReference type="NCBI Taxonomy" id="3075546"/>
    <lineage>
        <taxon>Bacteria</taxon>
        <taxon>Bacillati</taxon>
        <taxon>Actinomycetota</taxon>
        <taxon>Actinomycetes</taxon>
        <taxon>Geodermatophilales</taxon>
        <taxon>Geodermatophilaceae</taxon>
        <taxon>Blastococcus</taxon>
    </lineage>
</organism>
<keyword evidence="6" id="KW-1185">Reference proteome</keyword>
<protein>
    <submittedName>
        <fullName evidence="5">Tetratricopeptide repeat protein</fullName>
    </submittedName>
</protein>
<keyword evidence="2" id="KW-0175">Coiled coil</keyword>
<keyword evidence="4" id="KW-0812">Transmembrane</keyword>
<proteinExistence type="predicted"/>
<evidence type="ECO:0000256" key="3">
    <source>
        <dbReference type="SAM" id="MobiDB-lite"/>
    </source>
</evidence>
<name>A0ABU2K5U9_9ACTN</name>
<dbReference type="InterPro" id="IPR011990">
    <property type="entry name" value="TPR-like_helical_dom_sf"/>
</dbReference>
<dbReference type="EMBL" id="JAVREI010000002">
    <property type="protein sequence ID" value="MDT0275571.1"/>
    <property type="molecule type" value="Genomic_DNA"/>
</dbReference>
<sequence>MSREELEERRDHALRDLDELERQHAEGELTDADVARLRPRYEAEAAAAIRELEAPEPEPSPDAARAGRGAVRARRAAYLVTLAAAVVAATVLLPQSVLDRPAGGFVTGNELDGTPASTAEDPVNGGRDLSTVTNSEMEAVVQANPDVVGMRLALARRYVEAGDLSSALPHFVEVLRREPDNALAQAYLGYAYLLAEQPEKAQGYITEARRLDPALLDAQWFEANLWLYGFDDPAGALDVLAEMAARPDIPPDVRSQVEELTAEAQAALDGTGGDGG</sequence>
<dbReference type="Pfam" id="PF14559">
    <property type="entry name" value="TPR_19"/>
    <property type="match status" value="1"/>
</dbReference>
<dbReference type="PROSITE" id="PS50005">
    <property type="entry name" value="TPR"/>
    <property type="match status" value="1"/>
</dbReference>
<dbReference type="Gene3D" id="1.25.40.10">
    <property type="entry name" value="Tetratricopeptide repeat domain"/>
    <property type="match status" value="1"/>
</dbReference>
<feature type="transmembrane region" description="Helical" evidence="4">
    <location>
        <begin position="76"/>
        <end position="93"/>
    </location>
</feature>
<dbReference type="InterPro" id="IPR019734">
    <property type="entry name" value="TPR_rpt"/>
</dbReference>
<comment type="caution">
    <text evidence="5">The sequence shown here is derived from an EMBL/GenBank/DDBJ whole genome shotgun (WGS) entry which is preliminary data.</text>
</comment>
<dbReference type="SUPFAM" id="SSF48452">
    <property type="entry name" value="TPR-like"/>
    <property type="match status" value="1"/>
</dbReference>
<keyword evidence="4" id="KW-0472">Membrane</keyword>
<evidence type="ECO:0000256" key="4">
    <source>
        <dbReference type="SAM" id="Phobius"/>
    </source>
</evidence>
<accession>A0ABU2K5U9</accession>
<keyword evidence="4" id="KW-1133">Transmembrane helix</keyword>